<comment type="subunit">
    <text evidence="3">Heterotrimer of RecB, RecC and RecD. All subunits contribute to DNA-binding.</text>
</comment>
<keyword evidence="3" id="KW-0540">Nuclease</keyword>
<comment type="miscellaneous">
    <text evidence="3">In the RecBCD complex, RecB has a slow 3'-5' helicase, an exonuclease activity and loads RecA onto ssDNA, RecD has a fast 5'-3' helicase activity, while RecC stimulates the ATPase and processivity of the RecB helicase and contributes to recognition of the Chi site.</text>
</comment>
<comment type="similarity">
    <text evidence="3">Belongs to the RecD family.</text>
</comment>
<dbReference type="GO" id="GO:0008854">
    <property type="term" value="F:exodeoxyribonuclease V activity"/>
    <property type="evidence" value="ECO:0007669"/>
    <property type="project" value="InterPro"/>
</dbReference>
<keyword evidence="3" id="KW-0347">Helicase</keyword>
<keyword evidence="6" id="KW-1185">Reference proteome</keyword>
<evidence type="ECO:0000313" key="6">
    <source>
        <dbReference type="Proteomes" id="UP000275281"/>
    </source>
</evidence>
<keyword evidence="3" id="KW-0269">Exonuclease</keyword>
<dbReference type="NCBIfam" id="TIGR01447">
    <property type="entry name" value="recD"/>
    <property type="match status" value="1"/>
</dbReference>
<dbReference type="AlphaFoldDB" id="A0A3N5ZBN8"/>
<accession>A0A3N5ZBN8</accession>
<gene>
    <name evidence="3 5" type="primary">recD</name>
    <name evidence="5" type="ORF">DRW07_05925</name>
</gene>
<dbReference type="Pfam" id="PF13245">
    <property type="entry name" value="AAA_19"/>
    <property type="match status" value="1"/>
</dbReference>
<dbReference type="GO" id="GO:0000724">
    <property type="term" value="P:double-strand break repair via homologous recombination"/>
    <property type="evidence" value="ECO:0007669"/>
    <property type="project" value="UniProtKB-UniRule"/>
</dbReference>
<dbReference type="CDD" id="cd18809">
    <property type="entry name" value="SF1_C_RecD"/>
    <property type="match status" value="1"/>
</dbReference>
<keyword evidence="2 3" id="KW-0067">ATP-binding</keyword>
<dbReference type="EC" id="5.6.2.3" evidence="3"/>
<evidence type="ECO:0000259" key="4">
    <source>
        <dbReference type="SMART" id="SM00382"/>
    </source>
</evidence>
<dbReference type="OrthoDB" id="9803432at2"/>
<dbReference type="InterPro" id="IPR006344">
    <property type="entry name" value="RecD"/>
</dbReference>
<dbReference type="InterPro" id="IPR027417">
    <property type="entry name" value="P-loop_NTPase"/>
</dbReference>
<dbReference type="RefSeq" id="WP_124026983.1">
    <property type="nucleotide sequence ID" value="NZ_JBHRSN010000015.1"/>
</dbReference>
<sequence length="584" mass="64449">MKWLDALTKGHFIDKAINTECQDIDRYAAAHFTHCLPDGFDANVATLWYKLVLVLNLAQRAGHSCLILADVANKEMVTGLRLPDEAQLVDCIAQCLEHMPSACFGLEHGCFYSGRYMAFERDIAAAVSRRASVSSPDQDEDDINAFMAQHWASWFDGAAFTDSPQDKQQQAVSKALRANLLIVNGGPGTGKTYTAAKILAALRELYQQKEKSSLKILLAAPTGKAAQRLTEALQSQSGHGAQTLHRLLGVRMDRVEPKFNEHNKLHCDVLLVDEASMIDLSLMARLFRALPDRCVLIMLGDANQLPSVESGNVLKELVDAASHPEAPYDVVTLNKSYRFGGALGEFADAVLYGQNSQIRALLDADNGITRVDMSQDPNIFTQKAIADFSALFQSDSPKEALERARSARWLTPMRRGQWGVESLNQQIEMALSRKYKQVLPERVYAGKLIMITQNHYSASLFNGDVGVVWPDDTGNLMAWFEGPHGDLVSHHVARLPANITAFAMTVHKSQGSEFDHPTLVLPPVSDFTPQTRQLIDRALIYTAVTRAKKALCISSSVESLEMAILQKHSRMSGLAKQIFTLAGR</sequence>
<dbReference type="GO" id="GO:0005524">
    <property type="term" value="F:ATP binding"/>
    <property type="evidence" value="ECO:0007669"/>
    <property type="project" value="UniProtKB-UniRule"/>
</dbReference>
<dbReference type="SMART" id="SM00382">
    <property type="entry name" value="AAA"/>
    <property type="match status" value="1"/>
</dbReference>
<name>A0A3N5ZBN8_9ALTE</name>
<keyword evidence="3" id="KW-0234">DNA repair</keyword>
<feature type="binding site" evidence="3">
    <location>
        <begin position="185"/>
        <end position="192"/>
    </location>
    <ligand>
        <name>ATP</name>
        <dbReference type="ChEBI" id="CHEBI:30616"/>
    </ligand>
</feature>
<keyword evidence="3" id="KW-0413">Isomerase</keyword>
<keyword evidence="3 5" id="KW-0378">Hydrolase</keyword>
<dbReference type="PANTHER" id="PTHR43788">
    <property type="entry name" value="DNA2/NAM7 HELICASE FAMILY MEMBER"/>
    <property type="match status" value="1"/>
</dbReference>
<dbReference type="InterPro" id="IPR027785">
    <property type="entry name" value="UvrD-like_helicase_C"/>
</dbReference>
<dbReference type="Pfam" id="PF13538">
    <property type="entry name" value="UvrD_C_2"/>
    <property type="match status" value="1"/>
</dbReference>
<evidence type="ECO:0000256" key="3">
    <source>
        <dbReference type="HAMAP-Rule" id="MF_01487"/>
    </source>
</evidence>
<dbReference type="GO" id="GO:0009338">
    <property type="term" value="C:exodeoxyribonuclease V complex"/>
    <property type="evidence" value="ECO:0007669"/>
    <property type="project" value="InterPro"/>
</dbReference>
<feature type="domain" description="AAA+ ATPase" evidence="4">
    <location>
        <begin position="177"/>
        <end position="336"/>
    </location>
</feature>
<dbReference type="GO" id="GO:0003677">
    <property type="term" value="F:DNA binding"/>
    <property type="evidence" value="ECO:0007669"/>
    <property type="project" value="UniProtKB-UniRule"/>
</dbReference>
<reference evidence="5 6" key="1">
    <citation type="submission" date="2018-11" db="EMBL/GenBank/DDBJ databases">
        <authorList>
            <person name="Ye M.-Q."/>
            <person name="Du Z.-J."/>
        </authorList>
    </citation>
    <scope>NUCLEOTIDE SEQUENCE [LARGE SCALE GENOMIC DNA]</scope>
    <source>
        <strain evidence="5 6">U0105</strain>
    </source>
</reference>
<dbReference type="CDD" id="cd17933">
    <property type="entry name" value="DEXSc_RecD-like"/>
    <property type="match status" value="1"/>
</dbReference>
<dbReference type="InterPro" id="IPR050534">
    <property type="entry name" value="Coronavir_polyprotein_1ab"/>
</dbReference>
<evidence type="ECO:0000313" key="5">
    <source>
        <dbReference type="EMBL" id="RPJ67078.1"/>
    </source>
</evidence>
<comment type="caution">
    <text evidence="5">The sequence shown here is derived from an EMBL/GenBank/DDBJ whole genome shotgun (WGS) entry which is preliminary data.</text>
</comment>
<dbReference type="Proteomes" id="UP000275281">
    <property type="component" value="Unassembled WGS sequence"/>
</dbReference>
<keyword evidence="3" id="KW-0227">DNA damage</keyword>
<keyword evidence="3" id="KW-0238">DNA-binding</keyword>
<dbReference type="GO" id="GO:0017116">
    <property type="term" value="F:single-stranded DNA helicase activity"/>
    <property type="evidence" value="ECO:0007669"/>
    <property type="project" value="TreeGrafter"/>
</dbReference>
<dbReference type="HAMAP" id="MF_01487">
    <property type="entry name" value="RecD"/>
    <property type="match status" value="1"/>
</dbReference>
<proteinExistence type="inferred from homology"/>
<dbReference type="Gene3D" id="2.30.30.940">
    <property type="match status" value="1"/>
</dbReference>
<dbReference type="EMBL" id="RPOK01000002">
    <property type="protein sequence ID" value="RPJ67078.1"/>
    <property type="molecule type" value="Genomic_DNA"/>
</dbReference>
<dbReference type="GO" id="GO:0016887">
    <property type="term" value="F:ATP hydrolysis activity"/>
    <property type="evidence" value="ECO:0007669"/>
    <property type="project" value="RHEA"/>
</dbReference>
<dbReference type="SUPFAM" id="SSF52540">
    <property type="entry name" value="P-loop containing nucleoside triphosphate hydrolases"/>
    <property type="match status" value="1"/>
</dbReference>
<organism evidence="5 6">
    <name type="scientific">Alteromonas sediminis</name>
    <dbReference type="NCBI Taxonomy" id="2259342"/>
    <lineage>
        <taxon>Bacteria</taxon>
        <taxon>Pseudomonadati</taxon>
        <taxon>Pseudomonadota</taxon>
        <taxon>Gammaproteobacteria</taxon>
        <taxon>Alteromonadales</taxon>
        <taxon>Alteromonadaceae</taxon>
        <taxon>Alteromonas/Salinimonas group</taxon>
        <taxon>Alteromonas</taxon>
    </lineage>
</organism>
<comment type="catalytic activity">
    <reaction evidence="3">
        <text>ATP + H2O = ADP + phosphate + H(+)</text>
        <dbReference type="Rhea" id="RHEA:13065"/>
        <dbReference type="ChEBI" id="CHEBI:15377"/>
        <dbReference type="ChEBI" id="CHEBI:15378"/>
        <dbReference type="ChEBI" id="CHEBI:30616"/>
        <dbReference type="ChEBI" id="CHEBI:43474"/>
        <dbReference type="ChEBI" id="CHEBI:456216"/>
        <dbReference type="EC" id="5.6.2.3"/>
    </reaction>
</comment>
<dbReference type="PANTHER" id="PTHR43788:SF6">
    <property type="entry name" value="DNA HELICASE B"/>
    <property type="match status" value="1"/>
</dbReference>
<keyword evidence="1 3" id="KW-0547">Nucleotide-binding</keyword>
<comment type="function">
    <text evidence="3">A helicase/nuclease that prepares dsDNA breaks (DSB) for recombinational DNA repair. Binds to DSBs and unwinds DNA via a highly rapid and processive ATP-dependent bidirectional helicase activity. Unwinds dsDNA until it encounters a Chi (crossover hotspot instigator) sequence from the 3' direction. Cuts ssDNA a few nucleotides 3' to the Chi site. The properties and activities of the enzyme are changed at Chi. The Chi-altered holoenzyme produces a long 3'-ssDNA overhang and facilitates RecA-binding to the ssDNA for homologous DNA recombination and repair. Holoenzyme degrades any linearized DNA that is unable to undergo homologous recombination. In the holoenzyme this subunit has ssDNA-dependent ATPase and 5'-3' helicase activity. When added to pre-assembled RecBC greatly stimulates nuclease activity and augments holoenzyme processivity. Negatively regulates the RecA-loading ability of RecBCD.</text>
</comment>
<evidence type="ECO:0000256" key="2">
    <source>
        <dbReference type="ARBA" id="ARBA00022840"/>
    </source>
</evidence>
<dbReference type="Gene3D" id="3.40.50.300">
    <property type="entry name" value="P-loop containing nucleotide triphosphate hydrolases"/>
    <property type="match status" value="2"/>
</dbReference>
<evidence type="ECO:0000256" key="1">
    <source>
        <dbReference type="ARBA" id="ARBA00022741"/>
    </source>
</evidence>
<dbReference type="GO" id="GO:0043139">
    <property type="term" value="F:5'-3' DNA helicase activity"/>
    <property type="evidence" value="ECO:0007669"/>
    <property type="project" value="UniProtKB-UniRule"/>
</dbReference>
<protein>
    <recommendedName>
        <fullName evidence="3">RecBCD enzyme subunit RecD</fullName>
        <ecNumber evidence="3">5.6.2.3</ecNumber>
    </recommendedName>
    <alternativeName>
        <fullName evidence="3">DNA 5'-3' helicase subunit RecD</fullName>
    </alternativeName>
    <alternativeName>
        <fullName evidence="3">Exonuclease V subunit RecD</fullName>
        <shortName evidence="3">ExoV subunit RecD</shortName>
    </alternativeName>
    <alternativeName>
        <fullName evidence="3">Helicase/nuclease RecBCD subunit RecD</fullName>
    </alternativeName>
</protein>
<dbReference type="InterPro" id="IPR003593">
    <property type="entry name" value="AAA+_ATPase"/>
</dbReference>